<dbReference type="Pfam" id="PF13359">
    <property type="entry name" value="DDE_Tnp_4"/>
    <property type="match status" value="1"/>
</dbReference>
<evidence type="ECO:0000313" key="9">
    <source>
        <dbReference type="EMBL" id="KAL2092772.1"/>
    </source>
</evidence>
<organism evidence="9 10">
    <name type="scientific">Coilia grayii</name>
    <name type="common">Gray's grenadier anchovy</name>
    <dbReference type="NCBI Taxonomy" id="363190"/>
    <lineage>
        <taxon>Eukaryota</taxon>
        <taxon>Metazoa</taxon>
        <taxon>Chordata</taxon>
        <taxon>Craniata</taxon>
        <taxon>Vertebrata</taxon>
        <taxon>Euteleostomi</taxon>
        <taxon>Actinopterygii</taxon>
        <taxon>Neopterygii</taxon>
        <taxon>Teleostei</taxon>
        <taxon>Clupei</taxon>
        <taxon>Clupeiformes</taxon>
        <taxon>Clupeoidei</taxon>
        <taxon>Engraulidae</taxon>
        <taxon>Coilinae</taxon>
        <taxon>Coilia</taxon>
    </lineage>
</organism>
<reference evidence="9 10" key="1">
    <citation type="submission" date="2024-09" db="EMBL/GenBank/DDBJ databases">
        <title>A chromosome-level genome assembly of Gray's grenadier anchovy, Coilia grayii.</title>
        <authorList>
            <person name="Fu Z."/>
        </authorList>
    </citation>
    <scope>NUCLEOTIDE SEQUENCE [LARGE SCALE GENOMIC DNA]</scope>
    <source>
        <strain evidence="9">G4</strain>
        <tissue evidence="9">Muscle</tissue>
    </source>
</reference>
<keyword evidence="5" id="KW-0479">Metal-binding</keyword>
<gene>
    <name evidence="9" type="ORF">ACEWY4_012570</name>
</gene>
<dbReference type="PANTHER" id="PTHR22930">
    <property type="match status" value="1"/>
</dbReference>
<comment type="subcellular location">
    <subcellularLocation>
        <location evidence="2">Nucleus</location>
    </subcellularLocation>
</comment>
<keyword evidence="4" id="KW-0540">Nuclease</keyword>
<evidence type="ECO:0000256" key="5">
    <source>
        <dbReference type="ARBA" id="ARBA00022723"/>
    </source>
</evidence>
<comment type="similarity">
    <text evidence="3">Belongs to the HARBI1 family.</text>
</comment>
<evidence type="ECO:0000256" key="7">
    <source>
        <dbReference type="ARBA" id="ARBA00023242"/>
    </source>
</evidence>
<dbReference type="GO" id="GO:0005634">
    <property type="term" value="C:nucleus"/>
    <property type="evidence" value="ECO:0007669"/>
    <property type="project" value="UniProtKB-SubCell"/>
</dbReference>
<dbReference type="Proteomes" id="UP001591681">
    <property type="component" value="Unassembled WGS sequence"/>
</dbReference>
<dbReference type="EMBL" id="JBHFQA010000010">
    <property type="protein sequence ID" value="KAL2092772.1"/>
    <property type="molecule type" value="Genomic_DNA"/>
</dbReference>
<evidence type="ECO:0000256" key="2">
    <source>
        <dbReference type="ARBA" id="ARBA00004123"/>
    </source>
</evidence>
<evidence type="ECO:0000313" key="10">
    <source>
        <dbReference type="Proteomes" id="UP001591681"/>
    </source>
</evidence>
<evidence type="ECO:0000256" key="6">
    <source>
        <dbReference type="ARBA" id="ARBA00022801"/>
    </source>
</evidence>
<accession>A0ABD1K0X4</accession>
<dbReference type="AlphaFoldDB" id="A0ABD1K0X4"/>
<keyword evidence="7" id="KW-0539">Nucleus</keyword>
<feature type="domain" description="DDE Tnp4" evidence="8">
    <location>
        <begin position="166"/>
        <end position="332"/>
    </location>
</feature>
<dbReference type="InterPro" id="IPR045249">
    <property type="entry name" value="HARBI1-like"/>
</dbReference>
<keyword evidence="10" id="KW-1185">Reference proteome</keyword>
<evidence type="ECO:0000259" key="8">
    <source>
        <dbReference type="Pfam" id="PF13359"/>
    </source>
</evidence>
<dbReference type="InterPro" id="IPR027806">
    <property type="entry name" value="HARBI1_dom"/>
</dbReference>
<evidence type="ECO:0000256" key="1">
    <source>
        <dbReference type="ARBA" id="ARBA00001968"/>
    </source>
</evidence>
<dbReference type="GO" id="GO:0004518">
    <property type="term" value="F:nuclease activity"/>
    <property type="evidence" value="ECO:0007669"/>
    <property type="project" value="UniProtKB-KW"/>
</dbReference>
<protein>
    <recommendedName>
        <fullName evidence="8">DDE Tnp4 domain-containing protein</fullName>
    </recommendedName>
</protein>
<sequence length="398" mass="45497">MTRQRRTIIAVLLYQRWKRRRRYWVHPINLARWQYGEYHRLIMELRLHDDLFQRYFRLSRELFDELLARVGPRIARENTHFRQAIGPAQRLAICLRYLATGDSFATIAFSYRVGHCTVGRVVKEVAAVIWDVLVPEFMPVPSVEDWRAIAEGFHQRWNFPNCVGSVDGKHVVLQAPGNSGSLFFNYKGTFSIILLAVVDADYLFRVVDVGGYGRTSDGGSLHNSAFGEGLRDGTLDLPQDAVIPGSEQRGPMPFVFVGDEAFPLRRNLMRPFPGRHVPGVQRVYNYRLSRARLVVECAFGILCFQWRMYRRVMGVSPTTAETCVKATCILHNFLRVMTLRTEHRTAGVGYCQPDDVGDCLQGVSRMGTNNATREALRVRDSFASYFSEEGAVPWQVQP</sequence>
<name>A0ABD1K0X4_9TELE</name>
<dbReference type="GO" id="GO:0046872">
    <property type="term" value="F:metal ion binding"/>
    <property type="evidence" value="ECO:0007669"/>
    <property type="project" value="UniProtKB-KW"/>
</dbReference>
<proteinExistence type="inferred from homology"/>
<keyword evidence="6" id="KW-0378">Hydrolase</keyword>
<dbReference type="PANTHER" id="PTHR22930:SF279">
    <property type="entry name" value="SIMILAR TO ENSANGP00000010363"/>
    <property type="match status" value="1"/>
</dbReference>
<comment type="cofactor">
    <cofactor evidence="1">
        <name>a divalent metal cation</name>
        <dbReference type="ChEBI" id="CHEBI:60240"/>
    </cofactor>
</comment>
<evidence type="ECO:0000256" key="3">
    <source>
        <dbReference type="ARBA" id="ARBA00006958"/>
    </source>
</evidence>
<comment type="caution">
    <text evidence="9">The sequence shown here is derived from an EMBL/GenBank/DDBJ whole genome shotgun (WGS) entry which is preliminary data.</text>
</comment>
<dbReference type="GO" id="GO:0016787">
    <property type="term" value="F:hydrolase activity"/>
    <property type="evidence" value="ECO:0007669"/>
    <property type="project" value="UniProtKB-KW"/>
</dbReference>
<evidence type="ECO:0000256" key="4">
    <source>
        <dbReference type="ARBA" id="ARBA00022722"/>
    </source>
</evidence>